<evidence type="ECO:0000313" key="1">
    <source>
        <dbReference type="EMBL" id="KYO40217.1"/>
    </source>
</evidence>
<reference evidence="1 2" key="1">
    <citation type="journal article" date="2012" name="Genome Biol.">
        <title>Sequencing three crocodilian genomes to illuminate the evolution of archosaurs and amniotes.</title>
        <authorList>
            <person name="St John J.A."/>
            <person name="Braun E.L."/>
            <person name="Isberg S.R."/>
            <person name="Miles L.G."/>
            <person name="Chong A.Y."/>
            <person name="Gongora J."/>
            <person name="Dalzell P."/>
            <person name="Moran C."/>
            <person name="Bed'hom B."/>
            <person name="Abzhanov A."/>
            <person name="Burgess S.C."/>
            <person name="Cooksey A.M."/>
            <person name="Castoe T.A."/>
            <person name="Crawford N.G."/>
            <person name="Densmore L.D."/>
            <person name="Drew J.C."/>
            <person name="Edwards S.V."/>
            <person name="Faircloth B.C."/>
            <person name="Fujita M.K."/>
            <person name="Greenwold M.J."/>
            <person name="Hoffmann F.G."/>
            <person name="Howard J.M."/>
            <person name="Iguchi T."/>
            <person name="Janes D.E."/>
            <person name="Khan S.Y."/>
            <person name="Kohno S."/>
            <person name="de Koning A.J."/>
            <person name="Lance S.L."/>
            <person name="McCarthy F.M."/>
            <person name="McCormack J.E."/>
            <person name="Merchant M.E."/>
            <person name="Peterson D.G."/>
            <person name="Pollock D.D."/>
            <person name="Pourmand N."/>
            <person name="Raney B.J."/>
            <person name="Roessler K.A."/>
            <person name="Sanford J.R."/>
            <person name="Sawyer R.H."/>
            <person name="Schmidt C.J."/>
            <person name="Triplett E.W."/>
            <person name="Tuberville T.D."/>
            <person name="Venegas-Anaya M."/>
            <person name="Howard J.T."/>
            <person name="Jarvis E.D."/>
            <person name="Guillette L.J.Jr."/>
            <person name="Glenn T.C."/>
            <person name="Green R.E."/>
            <person name="Ray D.A."/>
        </authorList>
    </citation>
    <scope>NUCLEOTIDE SEQUENCE [LARGE SCALE GENOMIC DNA]</scope>
    <source>
        <strain evidence="1">KSC_2009_1</strain>
    </source>
</reference>
<protein>
    <submittedName>
        <fullName evidence="1">Uncharacterized protein</fullName>
    </submittedName>
</protein>
<gene>
    <name evidence="1" type="ORF">Y1Q_0000058</name>
</gene>
<sequence>MVGPAAEHFKALIQVIKVCNAYAYQQITLHPKKKKRLCLGYSHPSGFYVCKRTSREEAQAYLFVAG</sequence>
<evidence type="ECO:0000313" key="2">
    <source>
        <dbReference type="Proteomes" id="UP000050525"/>
    </source>
</evidence>
<dbReference type="Proteomes" id="UP000050525">
    <property type="component" value="Unassembled WGS sequence"/>
</dbReference>
<organism evidence="1 2">
    <name type="scientific">Alligator mississippiensis</name>
    <name type="common">American alligator</name>
    <dbReference type="NCBI Taxonomy" id="8496"/>
    <lineage>
        <taxon>Eukaryota</taxon>
        <taxon>Metazoa</taxon>
        <taxon>Chordata</taxon>
        <taxon>Craniata</taxon>
        <taxon>Vertebrata</taxon>
        <taxon>Euteleostomi</taxon>
        <taxon>Archelosauria</taxon>
        <taxon>Archosauria</taxon>
        <taxon>Crocodylia</taxon>
        <taxon>Alligatoridae</taxon>
        <taxon>Alligatorinae</taxon>
        <taxon>Alligator</taxon>
    </lineage>
</organism>
<name>A0A151NTK9_ALLMI</name>
<proteinExistence type="predicted"/>
<accession>A0A151NTK9</accession>
<keyword evidence="2" id="KW-1185">Reference proteome</keyword>
<dbReference type="EMBL" id="AKHW03002066">
    <property type="protein sequence ID" value="KYO40217.1"/>
    <property type="molecule type" value="Genomic_DNA"/>
</dbReference>
<comment type="caution">
    <text evidence="1">The sequence shown here is derived from an EMBL/GenBank/DDBJ whole genome shotgun (WGS) entry which is preliminary data.</text>
</comment>
<dbReference type="AlphaFoldDB" id="A0A151NTK9"/>